<reference evidence="4 5" key="1">
    <citation type="submission" date="2018-03" db="EMBL/GenBank/DDBJ databases">
        <title>Genomic Encyclopedia of Archaeal and Bacterial Type Strains, Phase II (KMG-II): from individual species to whole genera.</title>
        <authorList>
            <person name="Goeker M."/>
        </authorList>
    </citation>
    <scope>NUCLEOTIDE SEQUENCE [LARGE SCALE GENOMIC DNA]</scope>
    <source>
        <strain evidence="4 5">DSM 100346</strain>
    </source>
</reference>
<keyword evidence="3" id="KW-0472">Membrane</keyword>
<dbReference type="Proteomes" id="UP000245880">
    <property type="component" value="Unassembled WGS sequence"/>
</dbReference>
<gene>
    <name evidence="4" type="ORF">CLV98_10431</name>
</gene>
<sequence>MNYPHILFAKLLNLGVAIIALSVCICSCGVGQRQASQPINPYDLESPAKSLLPNILTEISGITFSSEHTDTLLAVQDELGLLFHVSPEGSLLAQSVFGKKGDYEGVALLNHRIFVLRSDGTIFLLGVPRGKPSSTEIIEGLLPKGEYEGICGDSLTNTLTVLCKNCKVDKGAEQVTAYTIPVDFSDGIVQISQPISQKIDLHVPASEKRWFNKPFQPSAIARHPVSGEWYMVSSINLSLVVADSNWIIRQVYPLKRSVFNQPEGLAFDKVGNLYISNEGDKKRKGNILMFEQNNMEQ</sequence>
<evidence type="ECO:0000256" key="1">
    <source>
        <dbReference type="ARBA" id="ARBA00004236"/>
    </source>
</evidence>
<evidence type="ECO:0000256" key="2">
    <source>
        <dbReference type="ARBA" id="ARBA00022475"/>
    </source>
</evidence>
<protein>
    <submittedName>
        <fullName evidence="4">Uncharacterized protein YjiK</fullName>
    </submittedName>
</protein>
<proteinExistence type="predicted"/>
<evidence type="ECO:0000256" key="3">
    <source>
        <dbReference type="ARBA" id="ARBA00023136"/>
    </source>
</evidence>
<dbReference type="RefSeq" id="WP_109674061.1">
    <property type="nucleotide sequence ID" value="NZ_QGDT01000004.1"/>
</dbReference>
<organism evidence="4 5">
    <name type="scientific">Dyadobacter jejuensis</name>
    <dbReference type="NCBI Taxonomy" id="1082580"/>
    <lineage>
        <taxon>Bacteria</taxon>
        <taxon>Pseudomonadati</taxon>
        <taxon>Bacteroidota</taxon>
        <taxon>Cytophagia</taxon>
        <taxon>Cytophagales</taxon>
        <taxon>Spirosomataceae</taxon>
        <taxon>Dyadobacter</taxon>
    </lineage>
</organism>
<evidence type="ECO:0000313" key="4">
    <source>
        <dbReference type="EMBL" id="PWJ58174.1"/>
    </source>
</evidence>
<keyword evidence="2" id="KW-1003">Cell membrane</keyword>
<name>A0A316AM88_9BACT</name>
<evidence type="ECO:0000313" key="5">
    <source>
        <dbReference type="Proteomes" id="UP000245880"/>
    </source>
</evidence>
<dbReference type="AlphaFoldDB" id="A0A316AM88"/>
<comment type="subcellular location">
    <subcellularLocation>
        <location evidence="1">Cell membrane</location>
    </subcellularLocation>
</comment>
<dbReference type="InterPro" id="IPR009722">
    <property type="entry name" value="YjiK/CarP"/>
</dbReference>
<comment type="caution">
    <text evidence="4">The sequence shown here is derived from an EMBL/GenBank/DDBJ whole genome shotgun (WGS) entry which is preliminary data.</text>
</comment>
<dbReference type="OrthoDB" id="5292493at2"/>
<accession>A0A316AM88</accession>
<keyword evidence="5" id="KW-1185">Reference proteome</keyword>
<dbReference type="GO" id="GO:0005886">
    <property type="term" value="C:plasma membrane"/>
    <property type="evidence" value="ECO:0007669"/>
    <property type="project" value="UniProtKB-SubCell"/>
</dbReference>
<dbReference type="Pfam" id="PF06977">
    <property type="entry name" value="SdiA-regulated"/>
    <property type="match status" value="1"/>
</dbReference>
<dbReference type="EMBL" id="QGDT01000004">
    <property type="protein sequence ID" value="PWJ58174.1"/>
    <property type="molecule type" value="Genomic_DNA"/>
</dbReference>
<dbReference type="SUPFAM" id="SSF101898">
    <property type="entry name" value="NHL repeat"/>
    <property type="match status" value="1"/>
</dbReference>